<evidence type="ECO:0000313" key="2">
    <source>
        <dbReference type="EMBL" id="GAE93091.1"/>
    </source>
</evidence>
<evidence type="ECO:0000313" key="3">
    <source>
        <dbReference type="Proteomes" id="UP000019102"/>
    </source>
</evidence>
<sequence>MLNEIKKLNIKPITAFNGKGIYFIVTYPTIFKGVSSVLCALQKDMTIKVIHNCHLCRAYGYHECPYIRQAINEYKIYRQIDSTKYVLLQQYVDPKYILKAEQIPVPSQRFMEKGERTKHELIT</sequence>
<keyword evidence="1" id="KW-0812">Transmembrane</keyword>
<protein>
    <submittedName>
        <fullName evidence="2">Uncharacterized protein</fullName>
    </submittedName>
</protein>
<organism evidence="2 3">
    <name type="scientific">Gracilibacillus boraciitolerans JCM 21714</name>
    <dbReference type="NCBI Taxonomy" id="1298598"/>
    <lineage>
        <taxon>Bacteria</taxon>
        <taxon>Bacillati</taxon>
        <taxon>Bacillota</taxon>
        <taxon>Bacilli</taxon>
        <taxon>Bacillales</taxon>
        <taxon>Bacillaceae</taxon>
        <taxon>Gracilibacillus</taxon>
    </lineage>
</organism>
<dbReference type="AlphaFoldDB" id="W4VIW7"/>
<gene>
    <name evidence="2" type="ORF">JCM21714_2128</name>
</gene>
<proteinExistence type="predicted"/>
<evidence type="ECO:0000256" key="1">
    <source>
        <dbReference type="SAM" id="Phobius"/>
    </source>
</evidence>
<keyword evidence="3" id="KW-1185">Reference proteome</keyword>
<reference evidence="2 3" key="1">
    <citation type="journal article" date="2014" name="Genome Announc.">
        <title>Draft Genome Sequence of the Boron-Tolerant and Moderately Halotolerant Bacterium Gracilibacillus boraciitolerans JCM 21714T.</title>
        <authorList>
            <person name="Ahmed I."/>
            <person name="Oshima K."/>
            <person name="Suda W."/>
            <person name="Kitamura K."/>
            <person name="Iida T."/>
            <person name="Ohmori Y."/>
            <person name="Fujiwara T."/>
            <person name="Hattori M."/>
            <person name="Ohkuma M."/>
        </authorList>
    </citation>
    <scope>NUCLEOTIDE SEQUENCE [LARGE SCALE GENOMIC DNA]</scope>
    <source>
        <strain evidence="2 3">JCM 21714</strain>
    </source>
</reference>
<dbReference type="RefSeq" id="WP_148294998.1">
    <property type="nucleotide sequence ID" value="NZ_BAVS01000009.1"/>
</dbReference>
<keyword evidence="1" id="KW-0472">Membrane</keyword>
<keyword evidence="1" id="KW-1133">Transmembrane helix</keyword>
<dbReference type="STRING" id="1298598.JCM21714_2128"/>
<name>W4VIW7_9BACI</name>
<dbReference type="EMBL" id="BAVS01000009">
    <property type="protein sequence ID" value="GAE93091.1"/>
    <property type="molecule type" value="Genomic_DNA"/>
</dbReference>
<feature type="transmembrane region" description="Helical" evidence="1">
    <location>
        <begin position="20"/>
        <end position="41"/>
    </location>
</feature>
<comment type="caution">
    <text evidence="2">The sequence shown here is derived from an EMBL/GenBank/DDBJ whole genome shotgun (WGS) entry which is preliminary data.</text>
</comment>
<dbReference type="Proteomes" id="UP000019102">
    <property type="component" value="Unassembled WGS sequence"/>
</dbReference>
<accession>W4VIW7</accession>